<reference evidence="1" key="1">
    <citation type="submission" date="2018-05" db="EMBL/GenBank/DDBJ databases">
        <authorList>
            <person name="Lanie J.A."/>
            <person name="Ng W.-L."/>
            <person name="Kazmierczak K.M."/>
            <person name="Andrzejewski T.M."/>
            <person name="Davidsen T.M."/>
            <person name="Wayne K.J."/>
            <person name="Tettelin H."/>
            <person name="Glass J.I."/>
            <person name="Rusch D."/>
            <person name="Podicherti R."/>
            <person name="Tsui H.-C.T."/>
            <person name="Winkler M.E."/>
        </authorList>
    </citation>
    <scope>NUCLEOTIDE SEQUENCE</scope>
</reference>
<organism evidence="1">
    <name type="scientific">marine metagenome</name>
    <dbReference type="NCBI Taxonomy" id="408172"/>
    <lineage>
        <taxon>unclassified sequences</taxon>
        <taxon>metagenomes</taxon>
        <taxon>ecological metagenomes</taxon>
    </lineage>
</organism>
<sequence>MKTVLADTNIILWTFSGGPDFREAISKAAPGWNLAIPSCVITELEKLESKDARAALNMCNSLEIIDIGEGYTDTMLIDAAKNGYLIATNDKEMLSELKSLKLNALKIREKNKLISTEGI</sequence>
<gene>
    <name evidence="1" type="ORF">METZ01_LOCUS439214</name>
</gene>
<accession>A0A382YTE9</accession>
<dbReference type="AlphaFoldDB" id="A0A382YTE9"/>
<evidence type="ECO:0008006" key="2">
    <source>
        <dbReference type="Google" id="ProtNLM"/>
    </source>
</evidence>
<dbReference type="EMBL" id="UINC01178288">
    <property type="protein sequence ID" value="SVD86360.1"/>
    <property type="molecule type" value="Genomic_DNA"/>
</dbReference>
<protein>
    <recommendedName>
        <fullName evidence="2">PIN domain-containing protein</fullName>
    </recommendedName>
</protein>
<dbReference type="InterPro" id="IPR029060">
    <property type="entry name" value="PIN-like_dom_sf"/>
</dbReference>
<evidence type="ECO:0000313" key="1">
    <source>
        <dbReference type="EMBL" id="SVD86360.1"/>
    </source>
</evidence>
<name>A0A382YTE9_9ZZZZ</name>
<dbReference type="SUPFAM" id="SSF88723">
    <property type="entry name" value="PIN domain-like"/>
    <property type="match status" value="1"/>
</dbReference>
<proteinExistence type="predicted"/>
<dbReference type="Gene3D" id="3.40.50.1010">
    <property type="entry name" value="5'-nuclease"/>
    <property type="match status" value="1"/>
</dbReference>